<feature type="compositionally biased region" description="Low complexity" evidence="1">
    <location>
        <begin position="279"/>
        <end position="291"/>
    </location>
</feature>
<feature type="domain" description="Spt20-like SEP" evidence="2">
    <location>
        <begin position="19"/>
        <end position="161"/>
    </location>
</feature>
<feature type="compositionally biased region" description="Pro residues" evidence="1">
    <location>
        <begin position="345"/>
        <end position="377"/>
    </location>
</feature>
<evidence type="ECO:0000313" key="4">
    <source>
        <dbReference type="Proteomes" id="UP000027265"/>
    </source>
</evidence>
<feature type="compositionally biased region" description="Polar residues" evidence="1">
    <location>
        <begin position="199"/>
        <end position="209"/>
    </location>
</feature>
<feature type="compositionally biased region" description="Polar residues" evidence="1">
    <location>
        <begin position="544"/>
        <end position="567"/>
    </location>
</feature>
<dbReference type="Proteomes" id="UP000027265">
    <property type="component" value="Unassembled WGS sequence"/>
</dbReference>
<dbReference type="InParanoid" id="A0A067PI94"/>
<evidence type="ECO:0000256" key="1">
    <source>
        <dbReference type="SAM" id="MobiDB-lite"/>
    </source>
</evidence>
<dbReference type="GO" id="GO:0006357">
    <property type="term" value="P:regulation of transcription by RNA polymerase II"/>
    <property type="evidence" value="ECO:0007669"/>
    <property type="project" value="TreeGrafter"/>
</dbReference>
<feature type="region of interest" description="Disordered" evidence="1">
    <location>
        <begin position="224"/>
        <end position="567"/>
    </location>
</feature>
<feature type="compositionally biased region" description="Polar residues" evidence="1">
    <location>
        <begin position="448"/>
        <end position="463"/>
    </location>
</feature>
<dbReference type="OrthoDB" id="1932706at2759"/>
<evidence type="ECO:0000259" key="2">
    <source>
        <dbReference type="Pfam" id="PF12090"/>
    </source>
</evidence>
<dbReference type="InterPro" id="IPR046468">
    <property type="entry name" value="Spt20-like_SEP"/>
</dbReference>
<dbReference type="GO" id="GO:0000124">
    <property type="term" value="C:SAGA complex"/>
    <property type="evidence" value="ECO:0007669"/>
    <property type="project" value="InterPro"/>
</dbReference>
<evidence type="ECO:0000313" key="3">
    <source>
        <dbReference type="EMBL" id="KDQ50742.1"/>
    </source>
</evidence>
<proteinExistence type="predicted"/>
<dbReference type="AlphaFoldDB" id="A0A067PI94"/>
<reference evidence="4" key="1">
    <citation type="journal article" date="2014" name="Proc. Natl. Acad. Sci. U.S.A.">
        <title>Extensive sampling of basidiomycete genomes demonstrates inadequacy of the white-rot/brown-rot paradigm for wood decay fungi.</title>
        <authorList>
            <person name="Riley R."/>
            <person name="Salamov A.A."/>
            <person name="Brown D.W."/>
            <person name="Nagy L.G."/>
            <person name="Floudas D."/>
            <person name="Held B.W."/>
            <person name="Levasseur A."/>
            <person name="Lombard V."/>
            <person name="Morin E."/>
            <person name="Otillar R."/>
            <person name="Lindquist E.A."/>
            <person name="Sun H."/>
            <person name="LaButti K.M."/>
            <person name="Schmutz J."/>
            <person name="Jabbour D."/>
            <person name="Luo H."/>
            <person name="Baker S.E."/>
            <person name="Pisabarro A.G."/>
            <person name="Walton J.D."/>
            <person name="Blanchette R.A."/>
            <person name="Henrissat B."/>
            <person name="Martin F."/>
            <person name="Cullen D."/>
            <person name="Hibbett D.S."/>
            <person name="Grigoriev I.V."/>
        </authorList>
    </citation>
    <scope>NUCLEOTIDE SEQUENCE [LARGE SCALE GENOMIC DNA]</scope>
    <source>
        <strain evidence="4">MUCL 33604</strain>
    </source>
</reference>
<organism evidence="3 4">
    <name type="scientific">Jaapia argillacea MUCL 33604</name>
    <dbReference type="NCBI Taxonomy" id="933084"/>
    <lineage>
        <taxon>Eukaryota</taxon>
        <taxon>Fungi</taxon>
        <taxon>Dikarya</taxon>
        <taxon>Basidiomycota</taxon>
        <taxon>Agaricomycotina</taxon>
        <taxon>Agaricomycetes</taxon>
        <taxon>Agaricomycetidae</taxon>
        <taxon>Jaapiales</taxon>
        <taxon>Jaapiaceae</taxon>
        <taxon>Jaapia</taxon>
    </lineage>
</organism>
<feature type="compositionally biased region" description="Low complexity" evidence="1">
    <location>
        <begin position="228"/>
        <end position="241"/>
    </location>
</feature>
<dbReference type="PANTHER" id="PTHR13526:SF8">
    <property type="entry name" value="TRANSCRIPTION FACTOR SPT20 HOMOLOG"/>
    <property type="match status" value="1"/>
</dbReference>
<sequence>MAGYNLTRSVQELLEKNESSQPSFTVHLYPEHWTLNNGSKFLYNNQVASLLDDIRAQRIPVDFLELFDSARVPFYEGCLIVELLDYRPPKLKEPALEKPDRTRVVLHPNTETLWADICLLNQKFGGKWTDQDALEIEARLLLATAPPICLDPDPHLVRVANSVLKVSSPTVPASLKRKSSVMEPEEDETDIARRAKMSQYMNPRNNRPVTPSYRLLDFIQKHRSSRVTTPPSTAAPTAAPSPLGPRPSMPHPPPINTAVQNNIPAKVRTKKKGESGQMSPVSTASTSATPTPVGPGPNATYSPHQLPPQNAAGRPPSVPPAWSPMPNSTYAAGQGPSEPGKVAPSPVPPSSQQPPRPSSQPQQPLPPGPYPPNPQQPPHTFQAPIPHAQFLAQPPPGKNKAATKSANGGTPSMPTQALPQGQPNPAAQTPQMQQYYAQHYAAHHRYPNQVQAPQPNGRATPQATPAARSPMPQNQNAAQAARSSPTNAAPQQPPPAPQMSHPPQHNPYAMVQNQHIAPHLRPMGPGAPHPGVPHHMMPGANPASHPTGSPAQQGQHPQPLTEQQQRQHNAQMMHYMNMNYMNTYNIQPGQIPQPYWMGMGRGIPSVNGQHQMPGMTPNQGHAPQMPLGLGKAVQGGLQGR</sequence>
<dbReference type="GO" id="GO:0003712">
    <property type="term" value="F:transcription coregulator activity"/>
    <property type="evidence" value="ECO:0007669"/>
    <property type="project" value="InterPro"/>
</dbReference>
<feature type="region of interest" description="Disordered" evidence="1">
    <location>
        <begin position="171"/>
        <end position="211"/>
    </location>
</feature>
<feature type="compositionally biased region" description="Polar residues" evidence="1">
    <location>
        <begin position="402"/>
        <end position="432"/>
    </location>
</feature>
<name>A0A067PI94_9AGAM</name>
<dbReference type="Pfam" id="PF12090">
    <property type="entry name" value="Spt20_SEP"/>
    <property type="match status" value="1"/>
</dbReference>
<protein>
    <recommendedName>
        <fullName evidence="2">Spt20-like SEP domain-containing protein</fullName>
    </recommendedName>
</protein>
<dbReference type="HOGENOM" id="CLU_019099_0_0_1"/>
<dbReference type="InterPro" id="IPR021950">
    <property type="entry name" value="Spt20"/>
</dbReference>
<feature type="compositionally biased region" description="Pro residues" evidence="1">
    <location>
        <begin position="242"/>
        <end position="255"/>
    </location>
</feature>
<dbReference type="STRING" id="933084.A0A067PI94"/>
<dbReference type="PANTHER" id="PTHR13526">
    <property type="entry name" value="TRANSCRIPTION FACTOR SPT20 HOMOLOG"/>
    <property type="match status" value="1"/>
</dbReference>
<gene>
    <name evidence="3" type="ORF">JAAARDRAFT_199735</name>
</gene>
<keyword evidence="4" id="KW-1185">Reference proteome</keyword>
<dbReference type="EMBL" id="KL197756">
    <property type="protein sequence ID" value="KDQ50742.1"/>
    <property type="molecule type" value="Genomic_DNA"/>
</dbReference>
<feature type="compositionally biased region" description="Low complexity" evidence="1">
    <location>
        <begin position="473"/>
        <end position="490"/>
    </location>
</feature>
<accession>A0A067PI94</accession>